<dbReference type="Proteomes" id="UP001180087">
    <property type="component" value="Chromosome"/>
</dbReference>
<dbReference type="PANTHER" id="PTHR33392:SF3">
    <property type="entry name" value="POLYISOPRENYL-TEICHOIC ACID--PEPTIDOGLYCAN TEICHOIC ACID TRANSFERASE TAGT"/>
    <property type="match status" value="1"/>
</dbReference>
<dbReference type="InterPro" id="IPR050922">
    <property type="entry name" value="LytR/CpsA/Psr_CW_biosynth"/>
</dbReference>
<dbReference type="NCBIfam" id="TIGR00350">
    <property type="entry name" value="lytR_cpsA_psr"/>
    <property type="match status" value="1"/>
</dbReference>
<dbReference type="Pfam" id="PF03816">
    <property type="entry name" value="LytR_cpsA_psr"/>
    <property type="match status" value="1"/>
</dbReference>
<evidence type="ECO:0000256" key="3">
    <source>
        <dbReference type="ARBA" id="ARBA00022968"/>
    </source>
</evidence>
<evidence type="ECO:0000259" key="6">
    <source>
        <dbReference type="Pfam" id="PF03816"/>
    </source>
</evidence>
<protein>
    <submittedName>
        <fullName evidence="7">LCP family protein</fullName>
    </submittedName>
</protein>
<gene>
    <name evidence="7" type="ORF">QR721_10940</name>
</gene>
<feature type="compositionally biased region" description="Gly residues" evidence="5">
    <location>
        <begin position="386"/>
        <end position="398"/>
    </location>
</feature>
<keyword evidence="8" id="KW-1185">Reference proteome</keyword>
<keyword evidence="3" id="KW-0735">Signal-anchor</keyword>
<evidence type="ECO:0000256" key="2">
    <source>
        <dbReference type="ARBA" id="ARBA00022692"/>
    </source>
</evidence>
<reference evidence="7" key="1">
    <citation type="submission" date="2023-06" db="EMBL/GenBank/DDBJ databases">
        <title>A Treasure from Seagulls: Isolation and Description of Aciduricobacillus qingdaonensis gen. nov., sp. nov., a Rare Obligately Uric Acid-utilizing Member in the Family Bacillaceae.</title>
        <authorList>
            <person name="Liu W."/>
            <person name="Wang B."/>
        </authorList>
    </citation>
    <scope>NUCLEOTIDE SEQUENCE</scope>
    <source>
        <strain evidence="7">44XB</strain>
    </source>
</reference>
<name>A0ABY9KTJ7_9BACI</name>
<feature type="domain" description="Cell envelope-related transcriptional attenuator" evidence="6">
    <location>
        <begin position="103"/>
        <end position="251"/>
    </location>
</feature>
<evidence type="ECO:0000256" key="5">
    <source>
        <dbReference type="SAM" id="MobiDB-lite"/>
    </source>
</evidence>
<accession>A0ABY9KTJ7</accession>
<organism evidence="7 8">
    <name type="scientific">Aciduricibacillus chroicocephali</name>
    <dbReference type="NCBI Taxonomy" id="3054939"/>
    <lineage>
        <taxon>Bacteria</taxon>
        <taxon>Bacillati</taxon>
        <taxon>Bacillota</taxon>
        <taxon>Bacilli</taxon>
        <taxon>Bacillales</taxon>
        <taxon>Bacillaceae</taxon>
        <taxon>Aciduricibacillus</taxon>
    </lineage>
</organism>
<evidence type="ECO:0000256" key="1">
    <source>
        <dbReference type="ARBA" id="ARBA00006068"/>
    </source>
</evidence>
<evidence type="ECO:0000256" key="4">
    <source>
        <dbReference type="ARBA" id="ARBA00022989"/>
    </source>
</evidence>
<evidence type="ECO:0000313" key="7">
    <source>
        <dbReference type="EMBL" id="WLV24148.1"/>
    </source>
</evidence>
<dbReference type="EMBL" id="CP129113">
    <property type="protein sequence ID" value="WLV24148.1"/>
    <property type="molecule type" value="Genomic_DNA"/>
</dbReference>
<keyword evidence="4" id="KW-1133">Transmembrane helix</keyword>
<dbReference type="InterPro" id="IPR004474">
    <property type="entry name" value="LytR_CpsA_psr"/>
</dbReference>
<proteinExistence type="inferred from homology"/>
<feature type="compositionally biased region" description="Low complexity" evidence="5">
    <location>
        <begin position="355"/>
        <end position="385"/>
    </location>
</feature>
<keyword evidence="4" id="KW-0472">Membrane</keyword>
<feature type="region of interest" description="Disordered" evidence="5">
    <location>
        <begin position="353"/>
        <end position="398"/>
    </location>
</feature>
<dbReference type="PANTHER" id="PTHR33392">
    <property type="entry name" value="POLYISOPRENYL-TEICHOIC ACID--PEPTIDOGLYCAN TEICHOIC ACID TRANSFERASE TAGU"/>
    <property type="match status" value="1"/>
</dbReference>
<sequence>MEYPPRSSNTRMVQRRRKKKVRKVRKRIVFILIPLLLLFLGGVGYAAVLYTKTGNMFAGAFKNDGRDKSSLRDVAVNPKFDNVSILIMGVDSSNVRNNADHARTDSLMVATLNKDRKSVKLVSIPRDSYVYIPGVGYSTKINHAHAFGGTKGTIETVEKLLDIPIDYYVKVNFEAFIDVVDALDGVTVDVPFEFKEQDSKDKAGAIHLYPGKQKLDGEEALALARTRKIDNDIERGKRQQQIIKAIISKASSISSVTKYDDIIGAVGKNMTTNLTFDDIKSLIAYGATGKPDIETLSLKGRDYMPGDTYYYQLDGVALTTLKHKLQRHLDVPIKDDGDAVTETYDPVTNETNNVQQQQATPAQSGQNGQYNNGQTTNYNSTNGYNEQGGTGNGSINGQ</sequence>
<dbReference type="Gene3D" id="3.40.630.190">
    <property type="entry name" value="LCP protein"/>
    <property type="match status" value="1"/>
</dbReference>
<evidence type="ECO:0000313" key="8">
    <source>
        <dbReference type="Proteomes" id="UP001180087"/>
    </source>
</evidence>
<dbReference type="RefSeq" id="WP_348026881.1">
    <property type="nucleotide sequence ID" value="NZ_CP129113.1"/>
</dbReference>
<comment type="similarity">
    <text evidence="1">Belongs to the LytR/CpsA/Psr (LCP) family.</text>
</comment>
<keyword evidence="2" id="KW-0812">Transmembrane</keyword>